<feature type="domain" description="DUF1618" evidence="2">
    <location>
        <begin position="301"/>
        <end position="434"/>
    </location>
</feature>
<evidence type="ECO:0000313" key="4">
    <source>
        <dbReference type="Proteomes" id="UP000275267"/>
    </source>
</evidence>
<evidence type="ECO:0000256" key="1">
    <source>
        <dbReference type="SAM" id="MobiDB-lite"/>
    </source>
</evidence>
<dbReference type="OrthoDB" id="668059at2759"/>
<dbReference type="PANTHER" id="PTHR33074">
    <property type="entry name" value="EXPRESSED PROTEIN-RELATED"/>
    <property type="match status" value="1"/>
</dbReference>
<proteinExistence type="predicted"/>
<organism evidence="3 4">
    <name type="scientific">Panicum miliaceum</name>
    <name type="common">Proso millet</name>
    <name type="synonym">Broomcorn millet</name>
    <dbReference type="NCBI Taxonomy" id="4540"/>
    <lineage>
        <taxon>Eukaryota</taxon>
        <taxon>Viridiplantae</taxon>
        <taxon>Streptophyta</taxon>
        <taxon>Embryophyta</taxon>
        <taxon>Tracheophyta</taxon>
        <taxon>Spermatophyta</taxon>
        <taxon>Magnoliopsida</taxon>
        <taxon>Liliopsida</taxon>
        <taxon>Poales</taxon>
        <taxon>Poaceae</taxon>
        <taxon>PACMAD clade</taxon>
        <taxon>Panicoideae</taxon>
        <taxon>Panicodae</taxon>
        <taxon>Paniceae</taxon>
        <taxon>Panicinae</taxon>
        <taxon>Panicum</taxon>
        <taxon>Panicum sect. Panicum</taxon>
    </lineage>
</organism>
<sequence length="493" mass="54522">MTSSHLLNPSTQQQAEWPISAHSSVRLKAVEASSLSAASLRSIAVKELQLDVLGGSTSSMVDGHAGKEDGFSPPSGTRPRLDGREMGGSRASKMGTLTSAQPRGSRVLVLDILMPPPIHPDDPGSGPLSGSILLNPEGYISDRTNDTTADGFTKDGRRIQVTFWVAHPPRASCFTVHVPELGSSAIGDIPKILCTEEDLVLLRAGTKEKPPSLQLIPTPPTLFFADKDASLLRCRYRRGNMYFIAFLCRDFTNKEFILHLYNSKSKSWSNKLMHLDSPKAKEYTYTSKVITIGGEHGSVGWSDLCKGILIRDLLREKNNLRYIPLPPLLRPNLPETPPLLFRDINVFGKGCIKYFDMYLYIGSGLVVKGWEAATWSRKVSSTEWEESCRIKVRNDPAIPEVTPNLQEAEPTRPILKGVYSGFPALSLHDDDVVYLMDKYDLMDTKASVLAVDMRSQTLKGVADFGSGRPLGYSYIYFQSAISKYLGLWSSTRY</sequence>
<accession>A0A3L6RAB0</accession>
<gene>
    <name evidence="3" type="ORF">C2845_PM06G01430</name>
</gene>
<reference evidence="4" key="1">
    <citation type="journal article" date="2019" name="Nat. Commun.">
        <title>The genome of broomcorn millet.</title>
        <authorList>
            <person name="Zou C."/>
            <person name="Miki D."/>
            <person name="Li D."/>
            <person name="Tang Q."/>
            <person name="Xiao L."/>
            <person name="Rajput S."/>
            <person name="Deng P."/>
            <person name="Jia W."/>
            <person name="Huang R."/>
            <person name="Zhang M."/>
            <person name="Sun Y."/>
            <person name="Hu J."/>
            <person name="Fu X."/>
            <person name="Schnable P.S."/>
            <person name="Li F."/>
            <person name="Zhang H."/>
            <person name="Feng B."/>
            <person name="Zhu X."/>
            <person name="Liu R."/>
            <person name="Schnable J.C."/>
            <person name="Zhu J.-K."/>
            <person name="Zhang H."/>
        </authorList>
    </citation>
    <scope>NUCLEOTIDE SEQUENCE [LARGE SCALE GENOMIC DNA]</scope>
</reference>
<dbReference type="Proteomes" id="UP000275267">
    <property type="component" value="Unassembled WGS sequence"/>
</dbReference>
<dbReference type="EMBL" id="PQIB02000009">
    <property type="protein sequence ID" value="RLM99758.1"/>
    <property type="molecule type" value="Genomic_DNA"/>
</dbReference>
<dbReference type="InterPro" id="IPR011676">
    <property type="entry name" value="DUF1618"/>
</dbReference>
<protein>
    <recommendedName>
        <fullName evidence="2">DUF1618 domain-containing protein</fullName>
    </recommendedName>
</protein>
<keyword evidence="4" id="KW-1185">Reference proteome</keyword>
<evidence type="ECO:0000259" key="2">
    <source>
        <dbReference type="Pfam" id="PF07762"/>
    </source>
</evidence>
<comment type="caution">
    <text evidence="3">The sequence shown here is derived from an EMBL/GenBank/DDBJ whole genome shotgun (WGS) entry which is preliminary data.</text>
</comment>
<dbReference type="PANTHER" id="PTHR33074:SF42">
    <property type="entry name" value="DUF1618 DOMAIN-CONTAINING PROTEIN"/>
    <property type="match status" value="1"/>
</dbReference>
<evidence type="ECO:0000313" key="3">
    <source>
        <dbReference type="EMBL" id="RLM99758.1"/>
    </source>
</evidence>
<dbReference type="STRING" id="4540.A0A3L6RAB0"/>
<dbReference type="AlphaFoldDB" id="A0A3L6RAB0"/>
<dbReference type="Pfam" id="PF07762">
    <property type="entry name" value="DUF1618"/>
    <property type="match status" value="1"/>
</dbReference>
<feature type="region of interest" description="Disordered" evidence="1">
    <location>
        <begin position="57"/>
        <end position="100"/>
    </location>
</feature>
<name>A0A3L6RAB0_PANMI</name>